<dbReference type="PROSITE" id="PS51035">
    <property type="entry name" value="BAG"/>
    <property type="match status" value="1"/>
</dbReference>
<gene>
    <name evidence="3" type="ORF">N7493_007816</name>
</gene>
<evidence type="ECO:0000313" key="4">
    <source>
        <dbReference type="Proteomes" id="UP001215712"/>
    </source>
</evidence>
<evidence type="ECO:0000259" key="2">
    <source>
        <dbReference type="PROSITE" id="PS51035"/>
    </source>
</evidence>
<dbReference type="AlphaFoldDB" id="A0AAD6HIB9"/>
<dbReference type="PANTHER" id="PTHR35391">
    <property type="entry name" value="C2H2-TYPE DOMAIN-CONTAINING PROTEIN-RELATED"/>
    <property type="match status" value="1"/>
</dbReference>
<reference evidence="3" key="1">
    <citation type="journal article" date="2023" name="IMA Fungus">
        <title>Comparative genomic study of the Penicillium genus elucidates a diverse pangenome and 15 lateral gene transfer events.</title>
        <authorList>
            <person name="Petersen C."/>
            <person name="Sorensen T."/>
            <person name="Nielsen M.R."/>
            <person name="Sondergaard T.E."/>
            <person name="Sorensen J.L."/>
            <person name="Fitzpatrick D.A."/>
            <person name="Frisvad J.C."/>
            <person name="Nielsen K.L."/>
        </authorList>
    </citation>
    <scope>NUCLEOTIDE SEQUENCE</scope>
    <source>
        <strain evidence="3">IBT 17514</strain>
    </source>
</reference>
<comment type="caution">
    <text evidence="3">The sequence shown here is derived from an EMBL/GenBank/DDBJ whole genome shotgun (WGS) entry which is preliminary data.</text>
</comment>
<dbReference type="GO" id="GO:0051087">
    <property type="term" value="F:protein-folding chaperone binding"/>
    <property type="evidence" value="ECO:0007669"/>
    <property type="project" value="InterPro"/>
</dbReference>
<dbReference type="Pfam" id="PF02179">
    <property type="entry name" value="BAG"/>
    <property type="match status" value="1"/>
</dbReference>
<reference evidence="3" key="2">
    <citation type="submission" date="2023-01" db="EMBL/GenBank/DDBJ databases">
        <authorList>
            <person name="Petersen C."/>
        </authorList>
    </citation>
    <scope>NUCLEOTIDE SEQUENCE</scope>
    <source>
        <strain evidence="3">IBT 17514</strain>
    </source>
</reference>
<organism evidence="3 4">
    <name type="scientific">Penicillium malachiteum</name>
    <dbReference type="NCBI Taxonomy" id="1324776"/>
    <lineage>
        <taxon>Eukaryota</taxon>
        <taxon>Fungi</taxon>
        <taxon>Dikarya</taxon>
        <taxon>Ascomycota</taxon>
        <taxon>Pezizomycotina</taxon>
        <taxon>Eurotiomycetes</taxon>
        <taxon>Eurotiomycetidae</taxon>
        <taxon>Eurotiales</taxon>
        <taxon>Aspergillaceae</taxon>
        <taxon>Penicillium</taxon>
    </lineage>
</organism>
<proteinExistence type="predicted"/>
<dbReference type="Gene3D" id="1.20.58.120">
    <property type="entry name" value="BAG domain"/>
    <property type="match status" value="1"/>
</dbReference>
<keyword evidence="4" id="KW-1185">Reference proteome</keyword>
<dbReference type="SUPFAM" id="SSF63491">
    <property type="entry name" value="BAG domain"/>
    <property type="match status" value="1"/>
</dbReference>
<sequence>MQGLRGAALKLSDDETLTTDLVDSNDQSTFSERPIANGEQSVLPTKTDSVTNISPIVVRCLRNLNQLVTEGLSSFESEVSQALWKDELGRLRVWAANIGAHQTGQSSLDYRLRDASHIKNQVIRILQRLQRLTEDIHDVLHNSLEDDDFLDLSGDEGDDEPETEIQSIYHALRDTINNLFQMSMTIRTPAQHDRLIYTKRSDAVFYEHFDRQHVLAKYPEAKEDILNRLGLAISQRRAVMRYRERHHAKLGQGLDKAIDDGQSNKLSDTVATEFVETPPSATDDWESQTVASQTSYAQTILHGSEGMVLPPLPKDAADGASFECPYCFLIISISNRKAWARHVFNDLLPYLHIGRHLEELALFALPRSEEDDDGSPNSSDEISDDDEYIYPDRIIEPEQQPALWESLGENIDPLEPDIIAIRHRRNIYPLRFRAHAIDDGVLTVGALREEVARVLKAESPGLVQLLFKGNLLKNEDQSCKAAGLKQHSEVLCVISEVSADRSDDSSLDSFQSEGKSNAKASDSPPGEDEAKSHPILRSRHTSPTRPSNGRITDPPDLKALRTPMEQVSALTIYLRRDITPHCEEFRSNPPSDIKKLEFEYRRLSETILAHVMLKADFIEADGDPIVRNARKILIKEAQALLNTLDQISREKTVS</sequence>
<protein>
    <submittedName>
        <fullName evidence="3">Zinc finger C2H2</fullName>
    </submittedName>
</protein>
<dbReference type="InterPro" id="IPR003103">
    <property type="entry name" value="BAG_domain"/>
</dbReference>
<name>A0AAD6HIB9_9EURO</name>
<dbReference type="InterPro" id="IPR058925">
    <property type="entry name" value="zf-C2H2_AcuF"/>
</dbReference>
<feature type="region of interest" description="Disordered" evidence="1">
    <location>
        <begin position="502"/>
        <end position="557"/>
    </location>
</feature>
<evidence type="ECO:0000256" key="1">
    <source>
        <dbReference type="SAM" id="MobiDB-lite"/>
    </source>
</evidence>
<dbReference type="EMBL" id="JAQJAN010000011">
    <property type="protein sequence ID" value="KAJ5719361.1"/>
    <property type="molecule type" value="Genomic_DNA"/>
</dbReference>
<evidence type="ECO:0000313" key="3">
    <source>
        <dbReference type="EMBL" id="KAJ5719361.1"/>
    </source>
</evidence>
<dbReference type="InterPro" id="IPR036533">
    <property type="entry name" value="BAG_dom_sf"/>
</dbReference>
<dbReference type="PANTHER" id="PTHR35391:SF7">
    <property type="entry name" value="C2H2-TYPE DOMAIN-CONTAINING PROTEIN"/>
    <property type="match status" value="1"/>
</dbReference>
<accession>A0AAD6HIB9</accession>
<dbReference type="Proteomes" id="UP001215712">
    <property type="component" value="Unassembled WGS sequence"/>
</dbReference>
<feature type="domain" description="BAG" evidence="2">
    <location>
        <begin position="589"/>
        <end position="648"/>
    </location>
</feature>
<dbReference type="Pfam" id="PF26082">
    <property type="entry name" value="zf-C2H2_AcuF"/>
    <property type="match status" value="1"/>
</dbReference>